<feature type="coiled-coil region" evidence="5">
    <location>
        <begin position="7"/>
        <end position="41"/>
    </location>
</feature>
<protein>
    <submittedName>
        <fullName evidence="7">Tropomyosin-2</fullName>
    </submittedName>
</protein>
<dbReference type="PANTHER" id="PTHR19269">
    <property type="entry name" value="TROPOMYOSIN"/>
    <property type="match status" value="1"/>
</dbReference>
<dbReference type="Proteomes" id="UP000230066">
    <property type="component" value="Unassembled WGS sequence"/>
</dbReference>
<evidence type="ECO:0000313" key="7">
    <source>
        <dbReference type="EMBL" id="THD27034.1"/>
    </source>
</evidence>
<evidence type="ECO:0000256" key="3">
    <source>
        <dbReference type="ARBA" id="ARBA00022737"/>
    </source>
</evidence>
<evidence type="ECO:0000256" key="4">
    <source>
        <dbReference type="ARBA" id="ARBA00023054"/>
    </source>
</evidence>
<organism evidence="7 8">
    <name type="scientific">Fasciola hepatica</name>
    <name type="common">Liver fluke</name>
    <dbReference type="NCBI Taxonomy" id="6192"/>
    <lineage>
        <taxon>Eukaryota</taxon>
        <taxon>Metazoa</taxon>
        <taxon>Spiralia</taxon>
        <taxon>Lophotrochozoa</taxon>
        <taxon>Platyhelminthes</taxon>
        <taxon>Trematoda</taxon>
        <taxon>Digenea</taxon>
        <taxon>Plagiorchiida</taxon>
        <taxon>Echinostomata</taxon>
        <taxon>Echinostomatoidea</taxon>
        <taxon>Fasciolidae</taxon>
        <taxon>Fasciola</taxon>
    </lineage>
</organism>
<evidence type="ECO:0000256" key="6">
    <source>
        <dbReference type="SAM" id="MobiDB-lite"/>
    </source>
</evidence>
<feature type="coiled-coil region" evidence="5">
    <location>
        <begin position="95"/>
        <end position="216"/>
    </location>
</feature>
<dbReference type="AlphaFoldDB" id="A0A4E0RML7"/>
<dbReference type="EMBL" id="JXXN02000547">
    <property type="protein sequence ID" value="THD27034.1"/>
    <property type="molecule type" value="Genomic_DNA"/>
</dbReference>
<dbReference type="PRINTS" id="PR00194">
    <property type="entry name" value="TROPOMYOSIN"/>
</dbReference>
<dbReference type="InterPro" id="IPR000533">
    <property type="entry name" value="Tropomyosin"/>
</dbReference>
<evidence type="ECO:0000256" key="1">
    <source>
        <dbReference type="ARBA" id="ARBA00002987"/>
    </source>
</evidence>
<keyword evidence="8" id="KW-1185">Reference proteome</keyword>
<feature type="region of interest" description="Disordered" evidence="6">
    <location>
        <begin position="47"/>
        <end position="68"/>
    </location>
</feature>
<keyword evidence="4 5" id="KW-0175">Coiled coil</keyword>
<evidence type="ECO:0000256" key="2">
    <source>
        <dbReference type="ARBA" id="ARBA00009036"/>
    </source>
</evidence>
<accession>A0A4E0RML7</accession>
<name>A0A4E0RML7_FASHE</name>
<dbReference type="SUPFAM" id="SSF57997">
    <property type="entry name" value="Tropomyosin"/>
    <property type="match status" value="1"/>
</dbReference>
<sequence>MMASAVVTELKVKLSNMKMQVDVLKKEIEAKEKTFQDEYNKHTKAEAELEEASKVADESDRSQRTLETRQNLEDDRIVWLTNLVRNTTVAATEAKNKYEEAARKLTITKVKLERAKSRLEAAESRMRELQSIVQDTRGRLKSLEHLELQATKQRKQYESRLAELTTKLTEAESRATEASQLEAVRQSDLCKLEEALEAEQLNHTNLRKEMENMLNEVDNI</sequence>
<evidence type="ECO:0000313" key="8">
    <source>
        <dbReference type="Proteomes" id="UP000230066"/>
    </source>
</evidence>
<reference evidence="7" key="1">
    <citation type="submission" date="2019-03" db="EMBL/GenBank/DDBJ databases">
        <title>Improved annotation for the trematode Fasciola hepatica.</title>
        <authorList>
            <person name="Choi Y.-J."/>
            <person name="Martin J."/>
            <person name="Mitreva M."/>
        </authorList>
    </citation>
    <scope>NUCLEOTIDE SEQUENCE [LARGE SCALE GENOMIC DNA]</scope>
</reference>
<dbReference type="Pfam" id="PF00261">
    <property type="entry name" value="Tropomyosin"/>
    <property type="match status" value="1"/>
</dbReference>
<evidence type="ECO:0000256" key="5">
    <source>
        <dbReference type="SAM" id="Coils"/>
    </source>
</evidence>
<keyword evidence="3" id="KW-0677">Repeat</keyword>
<comment type="similarity">
    <text evidence="2">Belongs to the tropomyosin family.</text>
</comment>
<comment type="caution">
    <text evidence="7">The sequence shown here is derived from an EMBL/GenBank/DDBJ whole genome shotgun (WGS) entry which is preliminary data.</text>
</comment>
<proteinExistence type="inferred from homology"/>
<comment type="function">
    <text evidence="1">Tropomyosin, in association with the troponin complex, plays a central role in the calcium dependent regulation of muscle contraction.</text>
</comment>
<gene>
    <name evidence="7" type="ORF">D915_002041</name>
</gene>
<dbReference type="Gene3D" id="1.20.5.170">
    <property type="match status" value="1"/>
</dbReference>